<evidence type="ECO:0000256" key="5">
    <source>
        <dbReference type="ARBA" id="ARBA00022989"/>
    </source>
</evidence>
<evidence type="ECO:0000256" key="4">
    <source>
        <dbReference type="ARBA" id="ARBA00022970"/>
    </source>
</evidence>
<gene>
    <name evidence="9" type="ORF">GOBAR_AA31442</name>
</gene>
<protein>
    <recommendedName>
        <fullName evidence="8">Amino acid transporter transmembrane domain-containing protein</fullName>
    </recommendedName>
</protein>
<keyword evidence="2" id="KW-0813">Transport</keyword>
<name>A0A2P5WDU5_GOSBA</name>
<feature type="transmembrane region" description="Helical" evidence="7">
    <location>
        <begin position="130"/>
        <end position="154"/>
    </location>
</feature>
<accession>A0A2P5WDU5</accession>
<dbReference type="PANTHER" id="PTHR22950:SF515">
    <property type="entry name" value="AMINO ACID TRANSPORTER AVT6E"/>
    <property type="match status" value="1"/>
</dbReference>
<evidence type="ECO:0000259" key="8">
    <source>
        <dbReference type="Pfam" id="PF01490"/>
    </source>
</evidence>
<comment type="subcellular location">
    <subcellularLocation>
        <location evidence="1">Membrane</location>
        <topology evidence="1">Multi-pass membrane protein</topology>
    </subcellularLocation>
</comment>
<keyword evidence="3 7" id="KW-0812">Transmembrane</keyword>
<dbReference type="Proteomes" id="UP000239757">
    <property type="component" value="Unassembled WGS sequence"/>
</dbReference>
<keyword evidence="6 7" id="KW-0472">Membrane</keyword>
<keyword evidence="4" id="KW-0029">Amino-acid transport</keyword>
<proteinExistence type="predicted"/>
<reference evidence="9 10" key="1">
    <citation type="submission" date="2015-01" db="EMBL/GenBank/DDBJ databases">
        <title>Genome of allotetraploid Gossypium barbadense reveals genomic plasticity and fiber elongation in cotton evolution.</title>
        <authorList>
            <person name="Chen X."/>
            <person name="Liu X."/>
            <person name="Zhao B."/>
            <person name="Zheng H."/>
            <person name="Hu Y."/>
            <person name="Lu G."/>
            <person name="Yang C."/>
            <person name="Chen J."/>
            <person name="Shan C."/>
            <person name="Zhang L."/>
            <person name="Zhou Y."/>
            <person name="Wang L."/>
            <person name="Guo W."/>
            <person name="Bai Y."/>
            <person name="Ruan J."/>
            <person name="Shangguan X."/>
            <person name="Mao Y."/>
            <person name="Jiang J."/>
            <person name="Zhu Y."/>
            <person name="Lei J."/>
            <person name="Kang H."/>
            <person name="Chen S."/>
            <person name="He X."/>
            <person name="Wang R."/>
            <person name="Wang Y."/>
            <person name="Chen J."/>
            <person name="Wang L."/>
            <person name="Yu S."/>
            <person name="Wang B."/>
            <person name="Wei J."/>
            <person name="Song S."/>
            <person name="Lu X."/>
            <person name="Gao Z."/>
            <person name="Gu W."/>
            <person name="Deng X."/>
            <person name="Ma D."/>
            <person name="Wang S."/>
            <person name="Liang W."/>
            <person name="Fang L."/>
            <person name="Cai C."/>
            <person name="Zhu X."/>
            <person name="Zhou B."/>
            <person name="Zhang Y."/>
            <person name="Chen Z."/>
            <person name="Xu S."/>
            <person name="Zhu R."/>
            <person name="Wang S."/>
            <person name="Zhang T."/>
            <person name="Zhao G."/>
        </authorList>
    </citation>
    <scope>NUCLEOTIDE SEQUENCE [LARGE SCALE GENOMIC DNA]</scope>
    <source>
        <strain evidence="10">cv. Xinhai21</strain>
        <tissue evidence="9">Leaf</tissue>
    </source>
</reference>
<organism evidence="9 10">
    <name type="scientific">Gossypium barbadense</name>
    <name type="common">Sea Island cotton</name>
    <name type="synonym">Hibiscus barbadensis</name>
    <dbReference type="NCBI Taxonomy" id="3634"/>
    <lineage>
        <taxon>Eukaryota</taxon>
        <taxon>Viridiplantae</taxon>
        <taxon>Streptophyta</taxon>
        <taxon>Embryophyta</taxon>
        <taxon>Tracheophyta</taxon>
        <taxon>Spermatophyta</taxon>
        <taxon>Magnoliopsida</taxon>
        <taxon>eudicotyledons</taxon>
        <taxon>Gunneridae</taxon>
        <taxon>Pentapetalae</taxon>
        <taxon>rosids</taxon>
        <taxon>malvids</taxon>
        <taxon>Malvales</taxon>
        <taxon>Malvaceae</taxon>
        <taxon>Malvoideae</taxon>
        <taxon>Gossypium</taxon>
    </lineage>
</organism>
<evidence type="ECO:0000313" key="9">
    <source>
        <dbReference type="EMBL" id="PPR89246.1"/>
    </source>
</evidence>
<feature type="transmembrane region" description="Helical" evidence="7">
    <location>
        <begin position="88"/>
        <end position="110"/>
    </location>
</feature>
<dbReference type="GO" id="GO:0015179">
    <property type="term" value="F:L-amino acid transmembrane transporter activity"/>
    <property type="evidence" value="ECO:0007669"/>
    <property type="project" value="TreeGrafter"/>
</dbReference>
<dbReference type="EMBL" id="KZ668012">
    <property type="protein sequence ID" value="PPR89246.1"/>
    <property type="molecule type" value="Genomic_DNA"/>
</dbReference>
<feature type="domain" description="Amino acid transporter transmembrane" evidence="8">
    <location>
        <begin position="11"/>
        <end position="226"/>
    </location>
</feature>
<feature type="transmembrane region" description="Helical" evidence="7">
    <location>
        <begin position="38"/>
        <end position="67"/>
    </location>
</feature>
<evidence type="ECO:0000256" key="7">
    <source>
        <dbReference type="SAM" id="Phobius"/>
    </source>
</evidence>
<evidence type="ECO:0000256" key="1">
    <source>
        <dbReference type="ARBA" id="ARBA00004141"/>
    </source>
</evidence>
<evidence type="ECO:0000256" key="3">
    <source>
        <dbReference type="ARBA" id="ARBA00022692"/>
    </source>
</evidence>
<keyword evidence="5 7" id="KW-1133">Transmembrane helix</keyword>
<evidence type="ECO:0000313" key="10">
    <source>
        <dbReference type="Proteomes" id="UP000239757"/>
    </source>
</evidence>
<evidence type="ECO:0000256" key="6">
    <source>
        <dbReference type="ARBA" id="ARBA00023136"/>
    </source>
</evidence>
<dbReference type="InterPro" id="IPR013057">
    <property type="entry name" value="AA_transpt_TM"/>
</dbReference>
<dbReference type="AlphaFoldDB" id="A0A2P5WDU5"/>
<dbReference type="OrthoDB" id="28208at2759"/>
<feature type="transmembrane region" description="Helical" evidence="7">
    <location>
        <begin position="12"/>
        <end position="32"/>
    </location>
</feature>
<sequence length="227" mass="24252">MGLKCKPNTGSGVSGAVFNLTTTIIGAGIMALPATMKVLGLVLGIFLIILIGILSEITVEMLIRFAVSCKARSYGEVVQIAMGRTARVLSEICIIVNNAGVLIVYLIIMGDVMSGSVRHIGVLDQWIDSLSMTSAASVALAVVFILVCFAVAFIKLIEGKIEAPRMSPDFGSKMAILDLLVVIPIMTNAYVCHFNVQPIYNELEGRSPQKMNQVGRITTALCVVVYA</sequence>
<dbReference type="GO" id="GO:0031090">
    <property type="term" value="C:organelle membrane"/>
    <property type="evidence" value="ECO:0007669"/>
    <property type="project" value="UniProtKB-ARBA"/>
</dbReference>
<evidence type="ECO:0000256" key="2">
    <source>
        <dbReference type="ARBA" id="ARBA00022448"/>
    </source>
</evidence>
<dbReference type="PANTHER" id="PTHR22950">
    <property type="entry name" value="AMINO ACID TRANSPORTER"/>
    <property type="match status" value="1"/>
</dbReference>
<dbReference type="Pfam" id="PF01490">
    <property type="entry name" value="Aa_trans"/>
    <property type="match status" value="1"/>
</dbReference>